<organism evidence="2 3">
    <name type="scientific">Asticcacaulis machinosus</name>
    <dbReference type="NCBI Taxonomy" id="2984211"/>
    <lineage>
        <taxon>Bacteria</taxon>
        <taxon>Pseudomonadati</taxon>
        <taxon>Pseudomonadota</taxon>
        <taxon>Alphaproteobacteria</taxon>
        <taxon>Caulobacterales</taxon>
        <taxon>Caulobacteraceae</taxon>
        <taxon>Asticcacaulis</taxon>
    </lineage>
</organism>
<feature type="transmembrane region" description="Helical" evidence="1">
    <location>
        <begin position="102"/>
        <end position="120"/>
    </location>
</feature>
<reference evidence="2 3" key="1">
    <citation type="submission" date="2023-01" db="EMBL/GenBank/DDBJ databases">
        <title>Novel species of the genus Asticcacaulis isolated from rivers.</title>
        <authorList>
            <person name="Lu H."/>
        </authorList>
    </citation>
    <scope>NUCLEOTIDE SEQUENCE [LARGE SCALE GENOMIC DNA]</scope>
    <source>
        <strain evidence="2 3">LKC15W</strain>
    </source>
</reference>
<evidence type="ECO:0000256" key="1">
    <source>
        <dbReference type="SAM" id="Phobius"/>
    </source>
</evidence>
<gene>
    <name evidence="2" type="ORF">PQU98_12025</name>
</gene>
<dbReference type="RefSeq" id="WP_272745182.1">
    <property type="nucleotide sequence ID" value="NZ_JAQQKV010000002.1"/>
</dbReference>
<dbReference type="EMBL" id="JAQQKV010000002">
    <property type="protein sequence ID" value="MDC7676864.1"/>
    <property type="molecule type" value="Genomic_DNA"/>
</dbReference>
<keyword evidence="3" id="KW-1185">Reference proteome</keyword>
<evidence type="ECO:0000313" key="2">
    <source>
        <dbReference type="EMBL" id="MDC7676864.1"/>
    </source>
</evidence>
<keyword evidence="1" id="KW-0812">Transmembrane</keyword>
<dbReference type="Proteomes" id="UP001218579">
    <property type="component" value="Unassembled WGS sequence"/>
</dbReference>
<comment type="caution">
    <text evidence="2">The sequence shown here is derived from an EMBL/GenBank/DDBJ whole genome shotgun (WGS) entry which is preliminary data.</text>
</comment>
<proteinExistence type="predicted"/>
<feature type="transmembrane region" description="Helical" evidence="1">
    <location>
        <begin position="78"/>
        <end position="96"/>
    </location>
</feature>
<accession>A0ABT5HKT8</accession>
<keyword evidence="1" id="KW-0472">Membrane</keyword>
<keyword evidence="1" id="KW-1133">Transmembrane helix</keyword>
<feature type="transmembrane region" description="Helical" evidence="1">
    <location>
        <begin position="44"/>
        <end position="66"/>
    </location>
</feature>
<name>A0ABT5HKT8_9CAUL</name>
<sequence>MGKSIFACAVAALLASLLSTALIILVFFQDPLQTVGVKYVLSQYIVMSGFFAAFCFTALLVIGLPFQWAMAKRGLFSIKYFIIPAGVLGAILPLWFPLGMLYAPFGLLNGLMSGSLFWLIRCPDLDDKQRP</sequence>
<protein>
    <submittedName>
        <fullName evidence="2">Uncharacterized protein</fullName>
    </submittedName>
</protein>
<evidence type="ECO:0000313" key="3">
    <source>
        <dbReference type="Proteomes" id="UP001218579"/>
    </source>
</evidence>